<evidence type="ECO:0000313" key="4">
    <source>
        <dbReference type="Proteomes" id="UP000006139"/>
    </source>
</evidence>
<accession>G2LNW4</accession>
<gene>
    <name evidence="3" type="primary">fliK</name>
    <name evidence="3" type="ORF">BUAMB_074</name>
</gene>
<feature type="coiled-coil region" evidence="1">
    <location>
        <begin position="359"/>
        <end position="386"/>
    </location>
</feature>
<dbReference type="Pfam" id="PF02120">
    <property type="entry name" value="Flg_hook"/>
    <property type="match status" value="1"/>
</dbReference>
<dbReference type="InterPro" id="IPR038610">
    <property type="entry name" value="FliK-like_C_sf"/>
</dbReference>
<name>G2LNW4_BUCUM</name>
<dbReference type="HOGENOM" id="CLU_707273_0_0_6"/>
<evidence type="ECO:0000256" key="1">
    <source>
        <dbReference type="SAM" id="Coils"/>
    </source>
</evidence>
<reference evidence="3 4" key="1">
    <citation type="journal article" date="2011" name="PLoS Genet.">
        <title>Sequence conservation and functional constraint on intergenic spacers in reduced genomes of the obligate symbiont buchnera.</title>
        <authorList>
            <person name="Degnan P.H."/>
            <person name="Ochman H."/>
            <person name="Moran N.A."/>
        </authorList>
    </citation>
    <scope>NUCLEOTIDE SEQUENCE [LARGE SCALE GENOMIC DNA]</scope>
    <source>
        <strain evidence="3 4">Ua</strain>
    </source>
</reference>
<keyword evidence="3" id="KW-0282">Flagellum</keyword>
<dbReference type="PATRIC" id="fig|1005057.4.peg.67"/>
<sequence length="395" mass="47176">MSEIMNHIIFQNNTINENNNFLYSLNKLDVFTSIFNIYNVSALKKEIKLNTILAEEKKYNDKNIIYFNFNYILNNLLNMFNKNEISYNSTELKMIKDKNIKKKTIDIKNDNNSIQFNSFLKNIRKIKQIKEYRKIFLKKKLSHQIQENKNQYKNNIKQNNQTYKLNNINKVKNLQFSKIRSQDLQKKIKFCKEKINIIHDNKKIALALDFKIAQNNLERSNIDNKFSTIINNQYKSNILNQEEFESLNIQKIVLKSSNNFIEWKNSINQKILSLISKNYSQVKINLKPESLGSINIIINMKNDNIILQFVSTHNKVRMLLNECVPFLSNELKKQGIKLKKCNIFSSFKHYTNNNYKTCSKKYINDIDKFEKKINIYEKEINFIKSKRTEKTDWYV</sequence>
<dbReference type="AlphaFoldDB" id="G2LNW4"/>
<feature type="domain" description="Flagellar hook-length control protein-like C-terminal" evidence="2">
    <location>
        <begin position="272"/>
        <end position="343"/>
    </location>
</feature>
<dbReference type="InterPro" id="IPR052563">
    <property type="entry name" value="FliK"/>
</dbReference>
<dbReference type="STRING" id="1005057.BUAMB_074"/>
<dbReference type="PANTHER" id="PTHR37533">
    <property type="entry name" value="FLAGELLAR HOOK-LENGTH CONTROL PROTEIN"/>
    <property type="match status" value="1"/>
</dbReference>
<dbReference type="Gene3D" id="3.30.750.140">
    <property type="match status" value="1"/>
</dbReference>
<dbReference type="KEGG" id="buh:BUAMB_074"/>
<keyword evidence="3" id="KW-0966">Cell projection</keyword>
<organism evidence="3 4">
    <name type="scientific">Buchnera aphidicola str. Ua</name>
    <name type="common">Uroleucon ambrosiae</name>
    <dbReference type="NCBI Taxonomy" id="1005057"/>
    <lineage>
        <taxon>Bacteria</taxon>
        <taxon>Pseudomonadati</taxon>
        <taxon>Pseudomonadota</taxon>
        <taxon>Gammaproteobacteria</taxon>
        <taxon>Enterobacterales</taxon>
        <taxon>Erwiniaceae</taxon>
        <taxon>Buchnera</taxon>
    </lineage>
</organism>
<proteinExistence type="predicted"/>
<evidence type="ECO:0000259" key="2">
    <source>
        <dbReference type="Pfam" id="PF02120"/>
    </source>
</evidence>
<dbReference type="Proteomes" id="UP000006139">
    <property type="component" value="Chromosome"/>
</dbReference>
<evidence type="ECO:0000313" key="3">
    <source>
        <dbReference type="EMBL" id="AEO07901.1"/>
    </source>
</evidence>
<protein>
    <submittedName>
        <fullName evidence="3">Flagellar hook-length control protein</fullName>
    </submittedName>
</protein>
<dbReference type="InterPro" id="IPR021136">
    <property type="entry name" value="Flagellar_hook_control-like_C"/>
</dbReference>
<dbReference type="EMBL" id="CP002648">
    <property type="protein sequence ID" value="AEO07901.1"/>
    <property type="molecule type" value="Genomic_DNA"/>
</dbReference>
<keyword evidence="3" id="KW-0969">Cilium</keyword>
<dbReference type="eggNOG" id="COG3144">
    <property type="taxonomic scope" value="Bacteria"/>
</dbReference>
<dbReference type="CDD" id="cd17470">
    <property type="entry name" value="T3SS_Flik_C"/>
    <property type="match status" value="1"/>
</dbReference>
<dbReference type="PANTHER" id="PTHR37533:SF2">
    <property type="entry name" value="FLAGELLAR HOOK-LENGTH CONTROL PROTEIN"/>
    <property type="match status" value="1"/>
</dbReference>
<keyword evidence="1" id="KW-0175">Coiled coil</keyword>